<dbReference type="EMBL" id="JACHNH010000001">
    <property type="protein sequence ID" value="MBB4761992.1"/>
    <property type="molecule type" value="Genomic_DNA"/>
</dbReference>
<evidence type="ECO:0000313" key="1">
    <source>
        <dbReference type="EMBL" id="MBB4761992.1"/>
    </source>
</evidence>
<evidence type="ECO:0000313" key="2">
    <source>
        <dbReference type="Proteomes" id="UP000578112"/>
    </source>
</evidence>
<sequence>MSSIISFFVAGDDAAAASVAVGGPGADLEPAEYGNFDVISTIEEWESVLTGRDLDELIVSGGADVVSGDDEPLVLLVPSTLTGALAAADAPTLAEAAERWIALRAEEGETIDEELAQDLLGELAALSTKAERTGGSLYCWIC</sequence>
<accession>A0A7W7MPR7</accession>
<name>A0A7W7MPR7_9ACTN</name>
<proteinExistence type="predicted"/>
<dbReference type="RefSeq" id="WP_184992775.1">
    <property type="nucleotide sequence ID" value="NZ_BOMK01000002.1"/>
</dbReference>
<organism evidence="1 2">
    <name type="scientific">Actinoplanes digitatis</name>
    <dbReference type="NCBI Taxonomy" id="1868"/>
    <lineage>
        <taxon>Bacteria</taxon>
        <taxon>Bacillati</taxon>
        <taxon>Actinomycetota</taxon>
        <taxon>Actinomycetes</taxon>
        <taxon>Micromonosporales</taxon>
        <taxon>Micromonosporaceae</taxon>
        <taxon>Actinoplanes</taxon>
    </lineage>
</organism>
<dbReference type="AlphaFoldDB" id="A0A7W7MPR7"/>
<keyword evidence="2" id="KW-1185">Reference proteome</keyword>
<comment type="caution">
    <text evidence="1">The sequence shown here is derived from an EMBL/GenBank/DDBJ whole genome shotgun (WGS) entry which is preliminary data.</text>
</comment>
<gene>
    <name evidence="1" type="ORF">BJ971_002548</name>
</gene>
<reference evidence="1 2" key="1">
    <citation type="submission" date="2020-08" db="EMBL/GenBank/DDBJ databases">
        <title>Sequencing the genomes of 1000 actinobacteria strains.</title>
        <authorList>
            <person name="Klenk H.-P."/>
        </authorList>
    </citation>
    <scope>NUCLEOTIDE SEQUENCE [LARGE SCALE GENOMIC DNA]</scope>
    <source>
        <strain evidence="1 2">DSM 43149</strain>
    </source>
</reference>
<dbReference type="Proteomes" id="UP000578112">
    <property type="component" value="Unassembled WGS sequence"/>
</dbReference>
<protein>
    <submittedName>
        <fullName evidence="1">Uncharacterized protein</fullName>
    </submittedName>
</protein>